<dbReference type="EMBL" id="JASPKZ010008367">
    <property type="protein sequence ID" value="KAJ9579914.1"/>
    <property type="molecule type" value="Genomic_DNA"/>
</dbReference>
<reference evidence="2" key="1">
    <citation type="journal article" date="2023" name="IScience">
        <title>Live-bearing cockroach genome reveals convergent evolutionary mechanisms linked to viviparity in insects and beyond.</title>
        <authorList>
            <person name="Fouks B."/>
            <person name="Harrison M.C."/>
            <person name="Mikhailova A.A."/>
            <person name="Marchal E."/>
            <person name="English S."/>
            <person name="Carruthers M."/>
            <person name="Jennings E.C."/>
            <person name="Chiamaka E.L."/>
            <person name="Frigard R.A."/>
            <person name="Pippel M."/>
            <person name="Attardo G.M."/>
            <person name="Benoit J.B."/>
            <person name="Bornberg-Bauer E."/>
            <person name="Tobe S.S."/>
        </authorList>
    </citation>
    <scope>NUCLEOTIDE SEQUENCE</scope>
    <source>
        <tissue evidence="2">Testes</tissue>
    </source>
</reference>
<evidence type="ECO:0000313" key="2">
    <source>
        <dbReference type="EMBL" id="KAJ9579914.1"/>
    </source>
</evidence>
<keyword evidence="1" id="KW-1133">Transmembrane helix</keyword>
<feature type="non-terminal residue" evidence="2">
    <location>
        <position position="170"/>
    </location>
</feature>
<reference evidence="2" key="2">
    <citation type="submission" date="2023-05" db="EMBL/GenBank/DDBJ databases">
        <authorList>
            <person name="Fouks B."/>
        </authorList>
    </citation>
    <scope>NUCLEOTIDE SEQUENCE</scope>
    <source>
        <strain evidence="2">Stay&amp;Tobe</strain>
        <tissue evidence="2">Testes</tissue>
    </source>
</reference>
<sequence length="170" mass="20250">FSSYFLQKILKIFLMNVTSSQSLSNQHQMATLLMEIPTKICLIININVDLFLDMFQNNSVLSFDIFEFMSQSVICQWLLSRLEISGLSRFRHCICDILNAVHICKGVKKYEKFFMVLWRNKVVFFLIFHNMMFITKCLTLNYSRENCWKHLMMKLLVDFLLYQTKTVIND</sequence>
<keyword evidence="1" id="KW-0472">Membrane</keyword>
<feature type="transmembrane region" description="Helical" evidence="1">
    <location>
        <begin position="122"/>
        <end position="143"/>
    </location>
</feature>
<proteinExistence type="predicted"/>
<accession>A0AAD8E7T2</accession>
<dbReference type="Proteomes" id="UP001233999">
    <property type="component" value="Unassembled WGS sequence"/>
</dbReference>
<comment type="caution">
    <text evidence="2">The sequence shown here is derived from an EMBL/GenBank/DDBJ whole genome shotgun (WGS) entry which is preliminary data.</text>
</comment>
<gene>
    <name evidence="2" type="ORF">L9F63_004387</name>
</gene>
<feature type="non-terminal residue" evidence="2">
    <location>
        <position position="1"/>
    </location>
</feature>
<keyword evidence="3" id="KW-1185">Reference proteome</keyword>
<dbReference type="AlphaFoldDB" id="A0AAD8E7T2"/>
<keyword evidence="1" id="KW-0812">Transmembrane</keyword>
<organism evidence="2 3">
    <name type="scientific">Diploptera punctata</name>
    <name type="common">Pacific beetle cockroach</name>
    <dbReference type="NCBI Taxonomy" id="6984"/>
    <lineage>
        <taxon>Eukaryota</taxon>
        <taxon>Metazoa</taxon>
        <taxon>Ecdysozoa</taxon>
        <taxon>Arthropoda</taxon>
        <taxon>Hexapoda</taxon>
        <taxon>Insecta</taxon>
        <taxon>Pterygota</taxon>
        <taxon>Neoptera</taxon>
        <taxon>Polyneoptera</taxon>
        <taxon>Dictyoptera</taxon>
        <taxon>Blattodea</taxon>
        <taxon>Blaberoidea</taxon>
        <taxon>Blaberidae</taxon>
        <taxon>Diplopterinae</taxon>
        <taxon>Diploptera</taxon>
    </lineage>
</organism>
<evidence type="ECO:0000313" key="3">
    <source>
        <dbReference type="Proteomes" id="UP001233999"/>
    </source>
</evidence>
<protein>
    <submittedName>
        <fullName evidence="2">Uncharacterized protein</fullName>
    </submittedName>
</protein>
<evidence type="ECO:0000256" key="1">
    <source>
        <dbReference type="SAM" id="Phobius"/>
    </source>
</evidence>
<name>A0AAD8E7T2_DIPPU</name>